<dbReference type="Pfam" id="PF02518">
    <property type="entry name" value="HATPase_c"/>
    <property type="match status" value="1"/>
</dbReference>
<dbReference type="SMART" id="SM00073">
    <property type="entry name" value="HPT"/>
    <property type="match status" value="3"/>
</dbReference>
<dbReference type="InterPro" id="IPR008207">
    <property type="entry name" value="Sig_transdc_His_kin_Hpt_dom"/>
</dbReference>
<evidence type="ECO:0000256" key="3">
    <source>
        <dbReference type="ARBA" id="ARBA00022553"/>
    </source>
</evidence>
<dbReference type="PROSITE" id="PS50851">
    <property type="entry name" value="CHEW"/>
    <property type="match status" value="1"/>
</dbReference>
<feature type="modified residue" description="Phosphohistidine" evidence="7">
    <location>
        <position position="48"/>
    </location>
</feature>
<evidence type="ECO:0000259" key="11">
    <source>
        <dbReference type="PROSITE" id="PS50851"/>
    </source>
</evidence>
<dbReference type="Pfam" id="PF01627">
    <property type="entry name" value="Hpt"/>
    <property type="match status" value="3"/>
</dbReference>
<dbReference type="Gene3D" id="1.20.120.160">
    <property type="entry name" value="HPT domain"/>
    <property type="match status" value="3"/>
</dbReference>
<feature type="modified residue" description="Phosphohistidine" evidence="7">
    <location>
        <position position="335"/>
    </location>
</feature>
<dbReference type="GO" id="GO:0005737">
    <property type="term" value="C:cytoplasm"/>
    <property type="evidence" value="ECO:0007669"/>
    <property type="project" value="InterPro"/>
</dbReference>
<proteinExistence type="predicted"/>
<dbReference type="EC" id="2.7.13.3" evidence="2"/>
<dbReference type="SUPFAM" id="SSF50341">
    <property type="entry name" value="CheW-like"/>
    <property type="match status" value="1"/>
</dbReference>
<dbReference type="GO" id="GO:0000155">
    <property type="term" value="F:phosphorelay sensor kinase activity"/>
    <property type="evidence" value="ECO:0007669"/>
    <property type="project" value="InterPro"/>
</dbReference>
<dbReference type="PRINTS" id="PR00344">
    <property type="entry name" value="BCTRLSENSOR"/>
</dbReference>
<dbReference type="PROSITE" id="PS50110">
    <property type="entry name" value="RESPONSE_REGULATORY"/>
    <property type="match status" value="1"/>
</dbReference>
<keyword evidence="3 8" id="KW-0597">Phosphoprotein</keyword>
<evidence type="ECO:0000313" key="14">
    <source>
        <dbReference type="Proteomes" id="UP000481033"/>
    </source>
</evidence>
<evidence type="ECO:0000259" key="9">
    <source>
        <dbReference type="PROSITE" id="PS50109"/>
    </source>
</evidence>
<evidence type="ECO:0000256" key="8">
    <source>
        <dbReference type="PROSITE-ProRule" id="PRU00169"/>
    </source>
</evidence>
<dbReference type="PROSITE" id="PS50894">
    <property type="entry name" value="HPT"/>
    <property type="match status" value="3"/>
</dbReference>
<dbReference type="Gene3D" id="2.30.30.40">
    <property type="entry name" value="SH3 Domains"/>
    <property type="match status" value="1"/>
</dbReference>
<dbReference type="SUPFAM" id="SSF55874">
    <property type="entry name" value="ATPase domain of HSP90 chaperone/DNA topoisomerase II/histidine kinase"/>
    <property type="match status" value="1"/>
</dbReference>
<evidence type="ECO:0000256" key="4">
    <source>
        <dbReference type="ARBA" id="ARBA00022679"/>
    </source>
</evidence>
<dbReference type="InterPro" id="IPR036641">
    <property type="entry name" value="HPT_dom_sf"/>
</dbReference>
<dbReference type="SUPFAM" id="SSF47226">
    <property type="entry name" value="Histidine-containing phosphotransfer domain, HPT domain"/>
    <property type="match status" value="3"/>
</dbReference>
<evidence type="ECO:0000256" key="2">
    <source>
        <dbReference type="ARBA" id="ARBA00012438"/>
    </source>
</evidence>
<feature type="modified residue" description="4-aspartylphosphate" evidence="8">
    <location>
        <position position="955"/>
    </location>
</feature>
<dbReference type="AlphaFoldDB" id="A0A6M0RNW1"/>
<dbReference type="InterPro" id="IPR037006">
    <property type="entry name" value="CheA-like_homodim_sf"/>
</dbReference>
<evidence type="ECO:0000259" key="10">
    <source>
        <dbReference type="PROSITE" id="PS50110"/>
    </source>
</evidence>
<dbReference type="Pfam" id="PF01584">
    <property type="entry name" value="CheW"/>
    <property type="match status" value="1"/>
</dbReference>
<dbReference type="PROSITE" id="PS50109">
    <property type="entry name" value="HIS_KIN"/>
    <property type="match status" value="1"/>
</dbReference>
<feature type="domain" description="HPt" evidence="12">
    <location>
        <begin position="288"/>
        <end position="396"/>
    </location>
</feature>
<dbReference type="SMART" id="SM00387">
    <property type="entry name" value="HATPase_c"/>
    <property type="match status" value="1"/>
</dbReference>
<dbReference type="SMART" id="SM00448">
    <property type="entry name" value="REC"/>
    <property type="match status" value="1"/>
</dbReference>
<dbReference type="FunFam" id="3.30.565.10:FF:000016">
    <property type="entry name" value="Chemotaxis protein CheA, putative"/>
    <property type="match status" value="1"/>
</dbReference>
<dbReference type="SMART" id="SM01231">
    <property type="entry name" value="H-kinase_dim"/>
    <property type="match status" value="1"/>
</dbReference>
<evidence type="ECO:0000256" key="1">
    <source>
        <dbReference type="ARBA" id="ARBA00000085"/>
    </source>
</evidence>
<evidence type="ECO:0000256" key="6">
    <source>
        <dbReference type="ARBA" id="ARBA00023012"/>
    </source>
</evidence>
<comment type="catalytic activity">
    <reaction evidence="1">
        <text>ATP + protein L-histidine = ADP + protein N-phospho-L-histidine.</text>
        <dbReference type="EC" id="2.7.13.3"/>
    </reaction>
</comment>
<accession>A0A6M0RNW1</accession>
<dbReference type="InterPro" id="IPR002545">
    <property type="entry name" value="CheW-lke_dom"/>
</dbReference>
<dbReference type="PANTHER" id="PTHR43395:SF1">
    <property type="entry name" value="CHEMOTAXIS PROTEIN CHEA"/>
    <property type="match status" value="1"/>
</dbReference>
<dbReference type="CDD" id="cd00088">
    <property type="entry name" value="HPT"/>
    <property type="match status" value="1"/>
</dbReference>
<keyword evidence="14" id="KW-1185">Reference proteome</keyword>
<dbReference type="InterPro" id="IPR036890">
    <property type="entry name" value="HATPase_C_sf"/>
</dbReference>
<feature type="domain" description="Response regulatory" evidence="10">
    <location>
        <begin position="906"/>
        <end position="1022"/>
    </location>
</feature>
<name>A0A6M0RNW1_9CYAN</name>
<feature type="modified residue" description="Phosphohistidine" evidence="7">
    <location>
        <position position="190"/>
    </location>
</feature>
<dbReference type="InterPro" id="IPR004358">
    <property type="entry name" value="Sig_transdc_His_kin-like_C"/>
</dbReference>
<protein>
    <recommendedName>
        <fullName evidence="2">histidine kinase</fullName>
        <ecNumber evidence="2">2.7.13.3</ecNumber>
    </recommendedName>
</protein>
<dbReference type="InterPro" id="IPR051315">
    <property type="entry name" value="Bact_Chemotaxis_CheA"/>
</dbReference>
<dbReference type="Gene3D" id="1.10.287.560">
    <property type="entry name" value="Histidine kinase CheA-like, homodimeric domain"/>
    <property type="match status" value="1"/>
</dbReference>
<reference evidence="13 14" key="1">
    <citation type="journal article" date="2020" name="Microb. Ecol.">
        <title>Ecogenomics of the Marine Benthic Filamentous Cyanobacterium Adonisia.</title>
        <authorList>
            <person name="Walter J.M."/>
            <person name="Coutinho F.H."/>
            <person name="Leomil L."/>
            <person name="Hargreaves P.I."/>
            <person name="Campeao M.E."/>
            <person name="Vieira V.V."/>
            <person name="Silva B.S."/>
            <person name="Fistarol G.O."/>
            <person name="Salomon P.S."/>
            <person name="Sawabe T."/>
            <person name="Mino S."/>
            <person name="Hosokawa M."/>
            <person name="Miyashita H."/>
            <person name="Maruyama F."/>
            <person name="van Verk M.C."/>
            <person name="Dutilh B.E."/>
            <person name="Thompson C.C."/>
            <person name="Thompson F.L."/>
        </authorList>
    </citation>
    <scope>NUCLEOTIDE SEQUENCE [LARGE SCALE GENOMIC DNA]</scope>
    <source>
        <strain evidence="13 14">CCMR0081</strain>
    </source>
</reference>
<dbReference type="InterPro" id="IPR011006">
    <property type="entry name" value="CheY-like_superfamily"/>
</dbReference>
<feature type="domain" description="CheW-like" evidence="11">
    <location>
        <begin position="743"/>
        <end position="887"/>
    </location>
</feature>
<feature type="domain" description="HPt" evidence="12">
    <location>
        <begin position="143"/>
        <end position="247"/>
    </location>
</feature>
<keyword evidence="6" id="KW-0902">Two-component regulatory system</keyword>
<feature type="domain" description="Histidine kinase" evidence="9">
    <location>
        <begin position="528"/>
        <end position="741"/>
    </location>
</feature>
<keyword evidence="4" id="KW-0808">Transferase</keyword>
<dbReference type="PANTHER" id="PTHR43395">
    <property type="entry name" value="SENSOR HISTIDINE KINASE CHEA"/>
    <property type="match status" value="1"/>
</dbReference>
<dbReference type="Gene3D" id="3.40.50.2300">
    <property type="match status" value="1"/>
</dbReference>
<dbReference type="InterPro" id="IPR003594">
    <property type="entry name" value="HATPase_dom"/>
</dbReference>
<gene>
    <name evidence="13" type="ORF">DXZ20_20430</name>
</gene>
<dbReference type="InterPro" id="IPR036061">
    <property type="entry name" value="CheW-like_dom_sf"/>
</dbReference>
<organism evidence="13 14">
    <name type="scientific">Adonisia turfae CCMR0081</name>
    <dbReference type="NCBI Taxonomy" id="2292702"/>
    <lineage>
        <taxon>Bacteria</taxon>
        <taxon>Bacillati</taxon>
        <taxon>Cyanobacteriota</taxon>
        <taxon>Adonisia</taxon>
        <taxon>Adonisia turfae</taxon>
    </lineage>
</organism>
<dbReference type="SUPFAM" id="SSF52172">
    <property type="entry name" value="CheY-like"/>
    <property type="match status" value="1"/>
</dbReference>
<dbReference type="Pfam" id="PF00072">
    <property type="entry name" value="Response_reg"/>
    <property type="match status" value="1"/>
</dbReference>
<dbReference type="InterPro" id="IPR005467">
    <property type="entry name" value="His_kinase_dom"/>
</dbReference>
<dbReference type="Proteomes" id="UP000481033">
    <property type="component" value="Unassembled WGS sequence"/>
</dbReference>
<dbReference type="InterPro" id="IPR001789">
    <property type="entry name" value="Sig_transdc_resp-reg_receiver"/>
</dbReference>
<evidence type="ECO:0000259" key="12">
    <source>
        <dbReference type="PROSITE" id="PS50894"/>
    </source>
</evidence>
<evidence type="ECO:0000256" key="7">
    <source>
        <dbReference type="PROSITE-ProRule" id="PRU00110"/>
    </source>
</evidence>
<dbReference type="SMART" id="SM00260">
    <property type="entry name" value="CheW"/>
    <property type="match status" value="1"/>
</dbReference>
<dbReference type="GO" id="GO:0006935">
    <property type="term" value="P:chemotaxis"/>
    <property type="evidence" value="ECO:0007669"/>
    <property type="project" value="InterPro"/>
</dbReference>
<dbReference type="EMBL" id="QXHD01000004">
    <property type="protein sequence ID" value="NEZ57968.1"/>
    <property type="molecule type" value="Genomic_DNA"/>
</dbReference>
<feature type="domain" description="HPt" evidence="12">
    <location>
        <begin position="1"/>
        <end position="104"/>
    </location>
</feature>
<evidence type="ECO:0000313" key="13">
    <source>
        <dbReference type="EMBL" id="NEZ57968.1"/>
    </source>
</evidence>
<dbReference type="InterPro" id="IPR004105">
    <property type="entry name" value="CheA-like_dim"/>
</dbReference>
<dbReference type="Gene3D" id="3.30.565.10">
    <property type="entry name" value="Histidine kinase-like ATPase, C-terminal domain"/>
    <property type="match status" value="1"/>
</dbReference>
<keyword evidence="5" id="KW-0418">Kinase</keyword>
<evidence type="ECO:0000256" key="5">
    <source>
        <dbReference type="ARBA" id="ARBA00022777"/>
    </source>
</evidence>
<sequence length="1023" mass="112441">MMIQDAELRSLYQETSTQRLNTLEVSLLQLTEDPHNSIILEDSRREFHSLKGDSKVIGLDAVAILAQELEELIKALQQQAEFTPDISDCFYQGIYAIGQLVHEAVTGDSIDIDYNQTLDFLKAVVASTTITPAPGLDPTVKTLYIDDDELREIYRITSHDRLQALKASLQQLGHSPDDATTLELMRRETHSLKGDSRATELDEIADLVEVIEEIVNNIQRQTISFTAHIGSCLEDALDAISQLIHEATTGEPSQVVLSQVFERLDEVTKGFEVPATPLPAPDAIVSANLIADPELRQIYQTTTAERLQVLESNLLNLEQTPDDQESLSVLLREAHSLKGDARSAGLESIEALTHRVEDILGGIQNQALSLDAVVSDHLYAGLDAIADLAHEAVTGIPTNVDTEQLLETLTRLLPPTAIPTGVDIPTDVATLADVDTNALPTLELTPANPAGNKDTPQTETIRVQLRDLDSLTTQAEELAVTRIQIAQTSTQTDQLMTLWEEWQANKNKPQAVPGQSYEDRLETLILNLRSTLQSNSTKLELVSEELRNQVRKLQLLPLSTLFQPLQRVVRDLAKQQSKTINLTIEGAESTGDKRLLEGIKDSLMHLVRNAIDHGIEPSAERETLGKPAVATLRLKAYQTAMSLIIEITDDGRGLDLEKIKQTAVRRKLYSSDELDTMSTSQIQRLILAPGFSTRSFITEISGRGVGLDIVRNQVEKLKGNIQIESTLGQGTTFRLQLSTALSTANVVLVETQGMMFAAPIEFLKTTLLISPQQILTSDGEYTIMLGDQAIPVANLTDVLELSNSPIYDWVAQPGLSSDDTRPCMILNAGNDHVGFFIDRLISQQEVVSQPLGKLLKRVRNVSGTTVLGSGEICMILNAPDLLKSVQQQSRSETLTITKSNTQRKPVILLVEDSPPVRIQEKRLFEGAGYVVVTANNGLEGYNTLQSGTFDAVVSDVEMPYLDGFSLATKIRQHQKFENLPIILVTTLDSAADRQRGADAGASAYILKGRFNQEALLETLAKLI</sequence>
<comment type="caution">
    <text evidence="13">The sequence shown here is derived from an EMBL/GenBank/DDBJ whole genome shotgun (WGS) entry which is preliminary data.</text>
</comment>
<dbReference type="RefSeq" id="WP_163700153.1">
    <property type="nucleotide sequence ID" value="NZ_QXHD01000004.1"/>
</dbReference>